<keyword evidence="3" id="KW-1185">Reference proteome</keyword>
<evidence type="ECO:0000313" key="2">
    <source>
        <dbReference type="EMBL" id="EFQ98530.1"/>
    </source>
</evidence>
<feature type="region of interest" description="Disordered" evidence="1">
    <location>
        <begin position="600"/>
        <end position="669"/>
    </location>
</feature>
<feature type="compositionally biased region" description="Polar residues" evidence="1">
    <location>
        <begin position="1"/>
        <end position="11"/>
    </location>
</feature>
<evidence type="ECO:0000313" key="3">
    <source>
        <dbReference type="Proteomes" id="UP000002669"/>
    </source>
</evidence>
<dbReference type="AlphaFoldDB" id="E5R1J4"/>
<dbReference type="InParanoid" id="E5R1J4"/>
<dbReference type="RefSeq" id="XP_003177482.1">
    <property type="nucleotide sequence ID" value="XM_003177434.1"/>
</dbReference>
<accession>E5R1J4</accession>
<organism evidence="3">
    <name type="scientific">Arthroderma gypseum (strain ATCC MYA-4604 / CBS 118893)</name>
    <name type="common">Microsporum gypseum</name>
    <dbReference type="NCBI Taxonomy" id="535722"/>
    <lineage>
        <taxon>Eukaryota</taxon>
        <taxon>Fungi</taxon>
        <taxon>Dikarya</taxon>
        <taxon>Ascomycota</taxon>
        <taxon>Pezizomycotina</taxon>
        <taxon>Eurotiomycetes</taxon>
        <taxon>Eurotiomycetidae</taxon>
        <taxon>Onygenales</taxon>
        <taxon>Arthrodermataceae</taxon>
        <taxon>Nannizzia</taxon>
    </lineage>
</organism>
<dbReference type="OMA" id="RECSGNE"/>
<dbReference type="SUPFAM" id="SSF53300">
    <property type="entry name" value="vWA-like"/>
    <property type="match status" value="1"/>
</dbReference>
<evidence type="ECO:0000256" key="1">
    <source>
        <dbReference type="SAM" id="MobiDB-lite"/>
    </source>
</evidence>
<evidence type="ECO:0008006" key="4">
    <source>
        <dbReference type="Google" id="ProtNLM"/>
    </source>
</evidence>
<reference evidence="3" key="1">
    <citation type="journal article" date="2012" name="MBio">
        <title>Comparative genome analysis of Trichophyton rubrum and related dermatophytes reveals candidate genes involved in infection.</title>
        <authorList>
            <person name="Martinez D.A."/>
            <person name="Oliver B.G."/>
            <person name="Graeser Y."/>
            <person name="Goldberg J.M."/>
            <person name="Li W."/>
            <person name="Martinez-Rossi N.M."/>
            <person name="Monod M."/>
            <person name="Shelest E."/>
            <person name="Barton R.C."/>
            <person name="Birch E."/>
            <person name="Brakhage A.A."/>
            <person name="Chen Z."/>
            <person name="Gurr S.J."/>
            <person name="Heiman D."/>
            <person name="Heitman J."/>
            <person name="Kosti I."/>
            <person name="Rossi A."/>
            <person name="Saif S."/>
            <person name="Samalova M."/>
            <person name="Saunders C.W."/>
            <person name="Shea T."/>
            <person name="Summerbell R.C."/>
            <person name="Xu J."/>
            <person name="Young S."/>
            <person name="Zeng Q."/>
            <person name="Birren B.W."/>
            <person name="Cuomo C.A."/>
            <person name="White T.C."/>
        </authorList>
    </citation>
    <scope>NUCLEOTIDE SEQUENCE [LARGE SCALE GENOMIC DNA]</scope>
    <source>
        <strain evidence="3">ATCC MYA-4604 / CBS 118893</strain>
    </source>
</reference>
<dbReference type="eggNOG" id="ENOG502SVE0">
    <property type="taxonomic scope" value="Eukaryota"/>
</dbReference>
<gene>
    <name evidence="2" type="ORF">MGYG_01557</name>
</gene>
<dbReference type="OrthoDB" id="5596422at2759"/>
<dbReference type="VEuPathDB" id="FungiDB:MGYG_01557"/>
<dbReference type="Proteomes" id="UP000002669">
    <property type="component" value="Unassembled WGS sequence"/>
</dbReference>
<name>E5R1J4_ARTGP</name>
<dbReference type="EMBL" id="DS989822">
    <property type="protein sequence ID" value="EFQ98530.1"/>
    <property type="molecule type" value="Genomic_DNA"/>
</dbReference>
<sequence>MDSTHSLTNTPTPKPLEISKISEYSKANKNAADLGKQNACSPCRIPRRRYSHVVRPPLVPLSTTRNAVKSNKSIAVKPNQRPQKPTASHLKTMENSTAGKAIWDGRASSPDVRQRQPTSKGANILSRAIHALDFRSRECSGNEADNAARAHGFRLSSLQKTSIIRGKGSEFNLRAHASMKTEKKSCDGLYEKAQIHRHQAPPFIDGYSQASKPHHDAISTSRIPRHIPITSAAIALLANSLKSSPVQDKSMWISAVVTANINDSTGRTNISGPSDSDIPLDVMILVDNSARVSEEMLKAACRNAFQLASALDVLIDRIAICCISPDPTQNLNILMPLSSYSLDTVEILFRSLPAFQLPRGESSRSRLAGAIKEASGYLIRHSSRGASCHMFLVTAGATVLIPGESNGDKLRYHTISPESAMMISSRQSLEGWHVGTSFGGDEQSPMDIQFKSKLQLALQHLRIGVDSGYLRDLELRLEAGPDSHIEAILGDTNRSVLRLGESWTVLVKVKPIPGLENVFSSGPSTAYSDIEPHTPSESTVDRMIDQLQGMLKPANHTPNTEYYITASLEYKHSALSEDTILVTKNKCTVPRFRKAVTWGDGVKPPAPRSSSAIGHRQIIKPPMDSETISVKKRQQSARNISGNGNQAKKLEKENVASSMRGNSLPYRDESPFGSMNPYKGICRHPDPLVSQQSLDRIPEHGHFHRLEDPFARIH</sequence>
<dbReference type="InterPro" id="IPR036465">
    <property type="entry name" value="vWFA_dom_sf"/>
</dbReference>
<dbReference type="HOGENOM" id="CLU_393269_0_0_1"/>
<feature type="region of interest" description="Disordered" evidence="1">
    <location>
        <begin position="1"/>
        <end position="23"/>
    </location>
</feature>
<dbReference type="GeneID" id="10032812"/>
<feature type="region of interest" description="Disordered" evidence="1">
    <location>
        <begin position="65"/>
        <end position="120"/>
    </location>
</feature>
<dbReference type="STRING" id="535722.E5R1J4"/>
<proteinExistence type="predicted"/>
<protein>
    <recommendedName>
        <fullName evidence="4">VWFA domain-containing protein</fullName>
    </recommendedName>
</protein>
<feature type="compositionally biased region" description="Polar residues" evidence="1">
    <location>
        <begin position="636"/>
        <end position="646"/>
    </location>
</feature>